<dbReference type="CDD" id="cd01106">
    <property type="entry name" value="HTH_TipAL-Mta"/>
    <property type="match status" value="1"/>
</dbReference>
<dbReference type="SUPFAM" id="SSF89082">
    <property type="entry name" value="Antibiotic binding domain of TipA-like multidrug resistance regulators"/>
    <property type="match status" value="1"/>
</dbReference>
<evidence type="ECO:0000256" key="2">
    <source>
        <dbReference type="ARBA" id="ARBA00023125"/>
    </source>
</evidence>
<dbReference type="PROSITE" id="PS00552">
    <property type="entry name" value="HTH_MERR_1"/>
    <property type="match status" value="1"/>
</dbReference>
<dbReference type="Pfam" id="PF07739">
    <property type="entry name" value="TipAS"/>
    <property type="match status" value="1"/>
</dbReference>
<keyword evidence="1" id="KW-0805">Transcription regulation</keyword>
<dbReference type="InterPro" id="IPR012925">
    <property type="entry name" value="TipAS_dom"/>
</dbReference>
<evidence type="ECO:0000313" key="6">
    <source>
        <dbReference type="EMBL" id="MFC6093711.1"/>
    </source>
</evidence>
<keyword evidence="7" id="KW-1185">Reference proteome</keyword>
<dbReference type="PROSITE" id="PS50937">
    <property type="entry name" value="HTH_MERR_2"/>
    <property type="match status" value="1"/>
</dbReference>
<evidence type="ECO:0000256" key="1">
    <source>
        <dbReference type="ARBA" id="ARBA00023015"/>
    </source>
</evidence>
<dbReference type="Gene3D" id="1.10.490.50">
    <property type="entry name" value="Antibiotic binding domain of TipA-like multidrug resistance regulators"/>
    <property type="match status" value="1"/>
</dbReference>
<evidence type="ECO:0000313" key="7">
    <source>
        <dbReference type="Proteomes" id="UP001596220"/>
    </source>
</evidence>
<dbReference type="Pfam" id="PF13411">
    <property type="entry name" value="MerR_1"/>
    <property type="match status" value="1"/>
</dbReference>
<dbReference type="SUPFAM" id="SSF46955">
    <property type="entry name" value="Putative DNA-binding domain"/>
    <property type="match status" value="1"/>
</dbReference>
<dbReference type="InterPro" id="IPR047057">
    <property type="entry name" value="MerR_fam"/>
</dbReference>
<gene>
    <name evidence="6" type="ORF">ACFP3R_30945</name>
</gene>
<keyword evidence="3" id="KW-0010">Activator</keyword>
<reference evidence="7" key="1">
    <citation type="journal article" date="2019" name="Int. J. Syst. Evol. Microbiol.">
        <title>The Global Catalogue of Microorganisms (GCM) 10K type strain sequencing project: providing services to taxonomists for standard genome sequencing and annotation.</title>
        <authorList>
            <consortium name="The Broad Institute Genomics Platform"/>
            <consortium name="The Broad Institute Genome Sequencing Center for Infectious Disease"/>
            <person name="Wu L."/>
            <person name="Ma J."/>
        </authorList>
    </citation>
    <scope>NUCLEOTIDE SEQUENCE [LARGE SCALE GENOMIC DNA]</scope>
    <source>
        <strain evidence="7">CGMCC 4.7246</strain>
    </source>
</reference>
<comment type="caution">
    <text evidence="6">The sequence shown here is derived from an EMBL/GenBank/DDBJ whole genome shotgun (WGS) entry which is preliminary data.</text>
</comment>
<feature type="domain" description="HTH merR-type" evidence="5">
    <location>
        <begin position="14"/>
        <end position="83"/>
    </location>
</feature>
<keyword evidence="4" id="KW-0804">Transcription</keyword>
<evidence type="ECO:0000259" key="5">
    <source>
        <dbReference type="PROSITE" id="PS50937"/>
    </source>
</evidence>
<dbReference type="InterPro" id="IPR009061">
    <property type="entry name" value="DNA-bd_dom_put_sf"/>
</dbReference>
<dbReference type="InterPro" id="IPR036244">
    <property type="entry name" value="TipA-like_antibiotic-bd"/>
</dbReference>
<keyword evidence="2" id="KW-0238">DNA-binding</keyword>
<dbReference type="Proteomes" id="UP001596220">
    <property type="component" value="Unassembled WGS sequence"/>
</dbReference>
<sequence>MGFRPDDGSAVAGGMTVGTAASLVGVTVRTLHHWDAIGLVRPSGRTAAGYRLYTAADIARVHRVLVYRELDVPLDHIAGLLDGSADEVAESLSRQRDRLHERILRLRGMAEALDRVVEARDRGTLLSAEEQVAIFGEHWRPTWYAEARDRWGDTGQWAQYAERAAGRSAEDWRRIADDVRALDGDLAAALRDGVRPGDDEANALAERHRASIGAYFDCTHSMHVCLGRRYTTEPGFTAHYDGVEPGLAEWLSRIIDANARARGVDPETATWG</sequence>
<dbReference type="PANTHER" id="PTHR30204:SF90">
    <property type="entry name" value="HTH-TYPE TRANSCRIPTIONAL ACTIVATOR MTA"/>
    <property type="match status" value="1"/>
</dbReference>
<accession>A0ABW1PDP9</accession>
<protein>
    <submittedName>
        <fullName evidence="6">MerR family transcriptional regulator</fullName>
    </submittedName>
</protein>
<dbReference type="SMART" id="SM00422">
    <property type="entry name" value="HTH_MERR"/>
    <property type="match status" value="1"/>
</dbReference>
<dbReference type="InterPro" id="IPR000551">
    <property type="entry name" value="MerR-type_HTH_dom"/>
</dbReference>
<evidence type="ECO:0000256" key="3">
    <source>
        <dbReference type="ARBA" id="ARBA00023159"/>
    </source>
</evidence>
<name>A0ABW1PDP9_9PSEU</name>
<evidence type="ECO:0000256" key="4">
    <source>
        <dbReference type="ARBA" id="ARBA00023163"/>
    </source>
</evidence>
<dbReference type="EMBL" id="JBHSQO010000048">
    <property type="protein sequence ID" value="MFC6093711.1"/>
    <property type="molecule type" value="Genomic_DNA"/>
</dbReference>
<dbReference type="RefSeq" id="WP_380641177.1">
    <property type="nucleotide sequence ID" value="NZ_JBHSQO010000048.1"/>
</dbReference>
<dbReference type="Gene3D" id="1.10.1660.10">
    <property type="match status" value="1"/>
</dbReference>
<organism evidence="6 7">
    <name type="scientific">Saccharothrix lopnurensis</name>
    <dbReference type="NCBI Taxonomy" id="1670621"/>
    <lineage>
        <taxon>Bacteria</taxon>
        <taxon>Bacillati</taxon>
        <taxon>Actinomycetota</taxon>
        <taxon>Actinomycetes</taxon>
        <taxon>Pseudonocardiales</taxon>
        <taxon>Pseudonocardiaceae</taxon>
        <taxon>Saccharothrix</taxon>
    </lineage>
</organism>
<proteinExistence type="predicted"/>
<dbReference type="PANTHER" id="PTHR30204">
    <property type="entry name" value="REDOX-CYCLING DRUG-SENSING TRANSCRIPTIONAL ACTIVATOR SOXR"/>
    <property type="match status" value="1"/>
</dbReference>